<evidence type="ECO:0000256" key="1">
    <source>
        <dbReference type="SAM" id="Phobius"/>
    </source>
</evidence>
<evidence type="ECO:0000313" key="2">
    <source>
        <dbReference type="EMBL" id="HIZ62544.1"/>
    </source>
</evidence>
<name>A0A9D2JQT4_9FIRM</name>
<comment type="caution">
    <text evidence="2">The sequence shown here is derived from an EMBL/GenBank/DDBJ whole genome shotgun (WGS) entry which is preliminary data.</text>
</comment>
<organism evidence="2 3">
    <name type="scientific">Candidatus Gemmiger avistercoris</name>
    <dbReference type="NCBI Taxonomy" id="2838606"/>
    <lineage>
        <taxon>Bacteria</taxon>
        <taxon>Bacillati</taxon>
        <taxon>Bacillota</taxon>
        <taxon>Clostridia</taxon>
        <taxon>Eubacteriales</taxon>
        <taxon>Gemmiger</taxon>
    </lineage>
</organism>
<evidence type="ECO:0008006" key="4">
    <source>
        <dbReference type="Google" id="ProtNLM"/>
    </source>
</evidence>
<dbReference type="EMBL" id="DXBF01000060">
    <property type="protein sequence ID" value="HIZ62544.1"/>
    <property type="molecule type" value="Genomic_DNA"/>
</dbReference>
<reference evidence="2" key="1">
    <citation type="journal article" date="2021" name="PeerJ">
        <title>Extensive microbial diversity within the chicken gut microbiome revealed by metagenomics and culture.</title>
        <authorList>
            <person name="Gilroy R."/>
            <person name="Ravi A."/>
            <person name="Getino M."/>
            <person name="Pursley I."/>
            <person name="Horton D.L."/>
            <person name="Alikhan N.F."/>
            <person name="Baker D."/>
            <person name="Gharbi K."/>
            <person name="Hall N."/>
            <person name="Watson M."/>
            <person name="Adriaenssens E.M."/>
            <person name="Foster-Nyarko E."/>
            <person name="Jarju S."/>
            <person name="Secka A."/>
            <person name="Antonio M."/>
            <person name="Oren A."/>
            <person name="Chaudhuri R.R."/>
            <person name="La Ragione R."/>
            <person name="Hildebrand F."/>
            <person name="Pallen M.J."/>
        </authorList>
    </citation>
    <scope>NUCLEOTIDE SEQUENCE</scope>
    <source>
        <strain evidence="2">CHK188-11489</strain>
    </source>
</reference>
<sequence>MVCVFLALLSVAMHNWLALVLFSLFAAVFVVICVLYGSTLILDEQGLSLRFFGLPLRAMRWSEIAEVGVVGLKVFNNNDAKRTGTRYIYFSPRPLDKDARFRLALEWPPRDMLYLCYSKERLQAVQSLQSVAIETFNAGDVFF</sequence>
<feature type="transmembrane region" description="Helical" evidence="1">
    <location>
        <begin position="16"/>
        <end position="42"/>
    </location>
</feature>
<protein>
    <recommendedName>
        <fullName evidence="4">PH domain-containing protein</fullName>
    </recommendedName>
</protein>
<dbReference type="Proteomes" id="UP000824105">
    <property type="component" value="Unassembled WGS sequence"/>
</dbReference>
<keyword evidence="1" id="KW-1133">Transmembrane helix</keyword>
<keyword evidence="1" id="KW-0812">Transmembrane</keyword>
<dbReference type="AlphaFoldDB" id="A0A9D2JQT4"/>
<keyword evidence="1" id="KW-0472">Membrane</keyword>
<reference evidence="2" key="2">
    <citation type="submission" date="2021-04" db="EMBL/GenBank/DDBJ databases">
        <authorList>
            <person name="Gilroy R."/>
        </authorList>
    </citation>
    <scope>NUCLEOTIDE SEQUENCE</scope>
    <source>
        <strain evidence="2">CHK188-11489</strain>
    </source>
</reference>
<gene>
    <name evidence="2" type="ORF">H9724_07245</name>
</gene>
<evidence type="ECO:0000313" key="3">
    <source>
        <dbReference type="Proteomes" id="UP000824105"/>
    </source>
</evidence>
<proteinExistence type="predicted"/>
<accession>A0A9D2JQT4</accession>